<dbReference type="RefSeq" id="WP_180143569.1">
    <property type="nucleotide sequence ID" value="NZ_CAADHO010000008.1"/>
</dbReference>
<dbReference type="SUPFAM" id="SSF141072">
    <property type="entry name" value="CalX-like"/>
    <property type="match status" value="2"/>
</dbReference>
<dbReference type="InterPro" id="IPR038081">
    <property type="entry name" value="CalX-like_sf"/>
</dbReference>
<evidence type="ECO:0000259" key="3">
    <source>
        <dbReference type="Pfam" id="PF07603"/>
    </source>
</evidence>
<evidence type="ECO:0000313" key="4">
    <source>
        <dbReference type="EMBL" id="VFQ46164.1"/>
    </source>
</evidence>
<evidence type="ECO:0000256" key="1">
    <source>
        <dbReference type="SAM" id="MobiDB-lite"/>
    </source>
</evidence>
<keyword evidence="2" id="KW-0732">Signal</keyword>
<feature type="signal peptide" evidence="2">
    <location>
        <begin position="1"/>
        <end position="24"/>
    </location>
</feature>
<evidence type="ECO:0000313" key="5">
    <source>
        <dbReference type="Proteomes" id="UP000507962"/>
    </source>
</evidence>
<accession>A0A4U8YR19</accession>
<evidence type="ECO:0000256" key="2">
    <source>
        <dbReference type="SAM" id="SignalP"/>
    </source>
</evidence>
<dbReference type="InterPro" id="IPR011460">
    <property type="entry name" value="Lcl_C"/>
</dbReference>
<feature type="region of interest" description="Disordered" evidence="1">
    <location>
        <begin position="911"/>
        <end position="968"/>
    </location>
</feature>
<feature type="compositionally biased region" description="Polar residues" evidence="1">
    <location>
        <begin position="911"/>
        <end position="921"/>
    </location>
</feature>
<sequence length="968" mass="105153">MNPFSRLFFLTTCFLFIFFSLSSASPVPDTGQSLCYDDAGNEIDCAGSGQDGSESINPMSYEKLDDEGYVLSPEATTWAAVRDKVTGLVWEVKSDANKKLKYFWGAAPSESSDLYVDDFLQTLNTKQYAGCNDWRMPTIYELAALGSHIDDDTEDIVKTDTDYFPNTNLDTFYWSSSPYISEFPSVGAFDFRKFLTACGFTHDITYPGIGLIPGSKQALCFRAVSGMPQEGIARFHQNQGEFTVTDTETGLMWELESADKYATGTFDWDGALEYCNTLTLDGYQDWRLPTMKEILSIINCNATENYLYSEIFKNTKAGQTDQYWTSTFSKMPAPNETKAPLCISFHNYGIYSGKRGLHAIAVRGGQTVIDGNLLMTSPAQGECLEAGNMKRIIWNKGEQALQGNISISLSTDGGKSYEFIIQNTENDGEYLWNIPPELNSVNCMLKLTPLEQSQAYKGTTQGLFKVGPLLGIQVGEPTGKTHEDGSSATFPVRLKTQPDGTVVLSIESDNPLEGIVSQGNTLTFEPDDYGQPQLVMFEGIDDDIADGSVAYHACITVDQGLTSDETGYKNCDPILLSLVNGDDDTASLVASQISNVVLENGPPESFTVRITSKPTHPVIVTLNTPYPDECHFSPTSLTFNPATWNATQTVTVTALADNSPDNDMTFDIELKIDKEKTFDTSGYTGLQPVKVPVTTINTDPGIRLTHHITGIPHCHKISESGLTSSFSAKLILPPDNTVVVDIACSDPSEGRVSPQQLTFTPTNWEMNQLVTIIGVDDKEIDKEQEFQIEVSVNASATRDATGYKKVTPLVIQPVRNADDNDWENIGMAVSDISGTVTENGGSATFHVALATVPNGDVIVDVTSSNEAEASVSPATLVFAPETWNEKKTVTVTGVPDSKEDGEKEVTVQLSVNGASSDTTGYKDTAATKVPFKSSDAPSSSDNVSKSPEAQGQDTGGGCFIQSLHHGLP</sequence>
<gene>
    <name evidence="4" type="ORF">MSL71_38270</name>
</gene>
<name>A0A4U8YR19_9BACT</name>
<feature type="chain" id="PRO_5020748370" description="Lcl C-terminal domain-containing protein" evidence="2">
    <location>
        <begin position="25"/>
        <end position="968"/>
    </location>
</feature>
<dbReference type="PANTHER" id="PTHR35812:SF1">
    <property type="entry name" value="LIPOPROTEIN"/>
    <property type="match status" value="1"/>
</dbReference>
<dbReference type="EMBL" id="CAADHO010000008">
    <property type="protein sequence ID" value="VFQ46164.1"/>
    <property type="molecule type" value="Genomic_DNA"/>
</dbReference>
<feature type="domain" description="Lcl C-terminal" evidence="3">
    <location>
        <begin position="243"/>
        <end position="353"/>
    </location>
</feature>
<dbReference type="PANTHER" id="PTHR35812">
    <property type="entry name" value="LIPOPROTEIN"/>
    <property type="match status" value="1"/>
</dbReference>
<reference evidence="4 5" key="1">
    <citation type="submission" date="2019-03" db="EMBL/GenBank/DDBJ databases">
        <authorList>
            <person name="Nijsse B."/>
        </authorList>
    </citation>
    <scope>NUCLEOTIDE SEQUENCE [LARGE SCALE GENOMIC DNA]</scope>
    <source>
        <strain evidence="4">Desulfoluna butyratoxydans MSL71</strain>
    </source>
</reference>
<organism evidence="4 5">
    <name type="scientific">Desulfoluna butyratoxydans</name>
    <dbReference type="NCBI Taxonomy" id="231438"/>
    <lineage>
        <taxon>Bacteria</taxon>
        <taxon>Pseudomonadati</taxon>
        <taxon>Thermodesulfobacteriota</taxon>
        <taxon>Desulfobacteria</taxon>
        <taxon>Desulfobacterales</taxon>
        <taxon>Desulfolunaceae</taxon>
        <taxon>Desulfoluna</taxon>
    </lineage>
</organism>
<feature type="compositionally biased region" description="Low complexity" evidence="1">
    <location>
        <begin position="932"/>
        <end position="947"/>
    </location>
</feature>
<proteinExistence type="predicted"/>
<dbReference type="Pfam" id="PF07603">
    <property type="entry name" value="Lcl_C"/>
    <property type="match status" value="2"/>
</dbReference>
<protein>
    <recommendedName>
        <fullName evidence="3">Lcl C-terminal domain-containing protein</fullName>
    </recommendedName>
</protein>
<dbReference type="Proteomes" id="UP000507962">
    <property type="component" value="Unassembled WGS sequence"/>
</dbReference>
<feature type="domain" description="Lcl C-terminal" evidence="3">
    <location>
        <begin position="80"/>
        <end position="183"/>
    </location>
</feature>
<keyword evidence="5" id="KW-1185">Reference proteome</keyword>
<dbReference type="AlphaFoldDB" id="A0A4U8YR19"/>